<proteinExistence type="predicted"/>
<sequence>MFEDLAARGFQIEFHSHATAILSVDFPDAIGELEAALGALSIPIEEIIGSGGGETKGTQRLRRALAELGWHKVNFTIEKRINGVQRESISHEVDHVRTFADGRVIALEIEWNNKDPFFDRDLENFKRLHAEGAISVGVIVTRGSSLQDDMVQLVRRFATERGLESSDDLGSLGLTPTPRQKADVARRMRAGGATFADAWSLSFVKDKYGAATTHWRKLEDRVHRGVGNPCPLLLIGLPSSIVTFDEHLDVGAIAEGEEEQEILAEPIQPLPPPAQP</sequence>
<dbReference type="Pfam" id="PF09195">
    <property type="entry name" value="Endonuc-BglII"/>
    <property type="match status" value="1"/>
</dbReference>
<reference evidence="1 2" key="1">
    <citation type="submission" date="2023-11" db="EMBL/GenBank/DDBJ databases">
        <title>MicrobeMod: A computational toolkit for identifying prokaryotic methylation and restriction-modification with nanopore sequencing.</title>
        <authorList>
            <person name="Crits-Christoph A."/>
            <person name="Kang S.C."/>
            <person name="Lee H."/>
            <person name="Ostrov N."/>
        </authorList>
    </citation>
    <scope>NUCLEOTIDE SEQUENCE [LARGE SCALE GENOMIC DNA]</scope>
    <source>
        <strain evidence="1 2">ATCC 14820</strain>
    </source>
</reference>
<gene>
    <name evidence="1" type="ORF">SIL82_19725</name>
</gene>
<keyword evidence="1" id="KW-0378">Hydrolase</keyword>
<protein>
    <submittedName>
        <fullName evidence="1">BglII/BstYI family type II restriction endonuclease</fullName>
    </submittedName>
</protein>
<organism evidence="1 2">
    <name type="scientific">Sphingomonas echinoides</name>
    <dbReference type="NCBI Taxonomy" id="59803"/>
    <lineage>
        <taxon>Bacteria</taxon>
        <taxon>Pseudomonadati</taxon>
        <taxon>Pseudomonadota</taxon>
        <taxon>Alphaproteobacteria</taxon>
        <taxon>Sphingomonadales</taxon>
        <taxon>Sphingomonadaceae</taxon>
        <taxon>Sphingomonas</taxon>
    </lineage>
</organism>
<dbReference type="GO" id="GO:0004519">
    <property type="term" value="F:endonuclease activity"/>
    <property type="evidence" value="ECO:0007669"/>
    <property type="project" value="UniProtKB-KW"/>
</dbReference>
<keyword evidence="1" id="KW-0540">Nuclease</keyword>
<keyword evidence="2" id="KW-1185">Reference proteome</keyword>
<evidence type="ECO:0000313" key="1">
    <source>
        <dbReference type="EMBL" id="MDX5986493.1"/>
    </source>
</evidence>
<dbReference type="InterPro" id="IPR011335">
    <property type="entry name" value="Restrct_endonuc-II-like"/>
</dbReference>
<name>A0ABU4PQR2_9SPHN</name>
<dbReference type="EMBL" id="JAWXXV010000002">
    <property type="protein sequence ID" value="MDX5986493.1"/>
    <property type="molecule type" value="Genomic_DNA"/>
</dbReference>
<comment type="caution">
    <text evidence="1">The sequence shown here is derived from an EMBL/GenBank/DDBJ whole genome shotgun (WGS) entry which is preliminary data.</text>
</comment>
<evidence type="ECO:0000313" key="2">
    <source>
        <dbReference type="Proteomes" id="UP001279660"/>
    </source>
</evidence>
<dbReference type="Proteomes" id="UP001279660">
    <property type="component" value="Unassembled WGS sequence"/>
</dbReference>
<dbReference type="RefSeq" id="WP_010408784.1">
    <property type="nucleotide sequence ID" value="NZ_JAWXXV010000002.1"/>
</dbReference>
<keyword evidence="1" id="KW-0255">Endonuclease</keyword>
<dbReference type="InterPro" id="IPR015278">
    <property type="entry name" value="BglII-like"/>
</dbReference>
<accession>A0ABU4PQR2</accession>
<dbReference type="SUPFAM" id="SSF52980">
    <property type="entry name" value="Restriction endonuclease-like"/>
    <property type="match status" value="1"/>
</dbReference>